<dbReference type="InterPro" id="IPR000033">
    <property type="entry name" value="LDLR_classB_rpt"/>
</dbReference>
<comment type="subcellular location">
    <subcellularLocation>
        <location evidence="1">Membrane</location>
        <topology evidence="1">Single-pass membrane protein</topology>
    </subcellularLocation>
</comment>
<keyword evidence="13" id="KW-1185">Reference proteome</keyword>
<evidence type="ECO:0000256" key="11">
    <source>
        <dbReference type="PROSITE-ProRule" id="PRU00124"/>
    </source>
</evidence>
<dbReference type="InterPro" id="IPR011042">
    <property type="entry name" value="6-blade_b-propeller_TolB-like"/>
</dbReference>
<keyword evidence="5" id="KW-0677">Repeat</keyword>
<reference evidence="12 13" key="1">
    <citation type="submission" date="2021-06" db="EMBL/GenBank/DDBJ databases">
        <authorList>
            <person name="Palmer J.M."/>
        </authorList>
    </citation>
    <scope>NUCLEOTIDE SEQUENCE [LARGE SCALE GENOMIC DNA]</scope>
    <source>
        <strain evidence="12 13">GA_2019</strain>
        <tissue evidence="12">Muscle</tissue>
    </source>
</reference>
<dbReference type="InterPro" id="IPR002172">
    <property type="entry name" value="LDrepeatLR_classA_rpt"/>
</dbReference>
<dbReference type="InterPro" id="IPR036055">
    <property type="entry name" value="LDL_receptor-like_sf"/>
</dbReference>
<dbReference type="EMBL" id="JAHRIO010080660">
    <property type="protein sequence ID" value="MEQ2184757.1"/>
    <property type="molecule type" value="Genomic_DNA"/>
</dbReference>
<evidence type="ECO:0000256" key="2">
    <source>
        <dbReference type="ARBA" id="ARBA00022536"/>
    </source>
</evidence>
<sequence>MCNVTYHLFQWVDTAPRRNSSATTLFVNLFAGCFLCPPTRQFRCHNDRVCVPVSKRCDGVNNCGDNSDELNCPTHPLTPLCQKNQFQCSNGRCISTNLLCNHFNDCEDYGSDEMSCDKKAQGHVLYLGDDNEIRSLDPSVPNWRYELIFQGDANVRIDAMDLHVKTNRLYWTNWHTGRISCYDLPSSSSSQNSNRNRRQTDSRVVNLEVVMVHSHLCLAVDYFNERLYWADAKLSLICSVRLDGSDVVVAANTLKNSCVAFRDAVHLARFLLAKTHLLSVLHLCFPAELHHPFSIDLFEDHIYGVTYMNNSVFRVNKFGKGPIENLANGMNHATDLVLHHKYKQPDVNNPCDRKKCEWLCLLSPSGPVCICPNGRTLDNGTCVELPTPTLSPL</sequence>
<keyword evidence="2" id="KW-0245">EGF-like domain</keyword>
<comment type="caution">
    <text evidence="11">Lacks conserved residue(s) required for the propagation of feature annotation.</text>
</comment>
<dbReference type="SMART" id="SM00192">
    <property type="entry name" value="LDLa"/>
    <property type="match status" value="2"/>
</dbReference>
<keyword evidence="4" id="KW-0812">Transmembrane</keyword>
<keyword evidence="9" id="KW-0675">Receptor</keyword>
<dbReference type="Pfam" id="PF00057">
    <property type="entry name" value="Ldl_recept_a"/>
    <property type="match status" value="2"/>
</dbReference>
<keyword evidence="3" id="KW-0254">Endocytosis</keyword>
<feature type="non-terminal residue" evidence="12">
    <location>
        <position position="393"/>
    </location>
</feature>
<evidence type="ECO:0000256" key="10">
    <source>
        <dbReference type="ARBA" id="ARBA00023180"/>
    </source>
</evidence>
<comment type="caution">
    <text evidence="12">The sequence shown here is derived from an EMBL/GenBank/DDBJ whole genome shotgun (WGS) entry which is preliminary data.</text>
</comment>
<evidence type="ECO:0000256" key="6">
    <source>
        <dbReference type="ARBA" id="ARBA00022989"/>
    </source>
</evidence>
<gene>
    <name evidence="12" type="ORF">GOODEAATRI_011384</name>
</gene>
<dbReference type="Gene3D" id="4.10.400.10">
    <property type="entry name" value="Low-density Lipoprotein Receptor"/>
    <property type="match status" value="2"/>
</dbReference>
<feature type="disulfide bond" evidence="11">
    <location>
        <begin position="81"/>
        <end position="93"/>
    </location>
</feature>
<evidence type="ECO:0000313" key="13">
    <source>
        <dbReference type="Proteomes" id="UP001476798"/>
    </source>
</evidence>
<dbReference type="SUPFAM" id="SSF63825">
    <property type="entry name" value="YWTD domain"/>
    <property type="match status" value="1"/>
</dbReference>
<evidence type="ECO:0000256" key="5">
    <source>
        <dbReference type="ARBA" id="ARBA00022737"/>
    </source>
</evidence>
<accession>A0ABV0PMN4</accession>
<dbReference type="InterPro" id="IPR051221">
    <property type="entry name" value="LDLR-related"/>
</dbReference>
<keyword evidence="7" id="KW-0472">Membrane</keyword>
<feature type="disulfide bond" evidence="11">
    <location>
        <begin position="88"/>
        <end position="106"/>
    </location>
</feature>
<evidence type="ECO:0008006" key="14">
    <source>
        <dbReference type="Google" id="ProtNLM"/>
    </source>
</evidence>
<keyword evidence="10" id="KW-0325">Glycoprotein</keyword>
<evidence type="ECO:0000256" key="7">
    <source>
        <dbReference type="ARBA" id="ARBA00023136"/>
    </source>
</evidence>
<dbReference type="PANTHER" id="PTHR22722">
    <property type="entry name" value="LOW-DENSITY LIPOPROTEIN RECEPTOR-RELATED PROTEIN 2-RELATED"/>
    <property type="match status" value="1"/>
</dbReference>
<keyword evidence="8 11" id="KW-1015">Disulfide bond</keyword>
<organism evidence="12 13">
    <name type="scientific">Goodea atripinnis</name>
    <dbReference type="NCBI Taxonomy" id="208336"/>
    <lineage>
        <taxon>Eukaryota</taxon>
        <taxon>Metazoa</taxon>
        <taxon>Chordata</taxon>
        <taxon>Craniata</taxon>
        <taxon>Vertebrata</taxon>
        <taxon>Euteleostomi</taxon>
        <taxon>Actinopterygii</taxon>
        <taxon>Neopterygii</taxon>
        <taxon>Teleostei</taxon>
        <taxon>Neoteleostei</taxon>
        <taxon>Acanthomorphata</taxon>
        <taxon>Ovalentaria</taxon>
        <taxon>Atherinomorphae</taxon>
        <taxon>Cyprinodontiformes</taxon>
        <taxon>Goodeidae</taxon>
        <taxon>Goodea</taxon>
    </lineage>
</organism>
<evidence type="ECO:0000256" key="1">
    <source>
        <dbReference type="ARBA" id="ARBA00004167"/>
    </source>
</evidence>
<dbReference type="SUPFAM" id="SSF57424">
    <property type="entry name" value="LDL receptor-like module"/>
    <property type="match status" value="2"/>
</dbReference>
<name>A0ABV0PMN4_9TELE</name>
<dbReference type="Proteomes" id="UP001476798">
    <property type="component" value="Unassembled WGS sequence"/>
</dbReference>
<dbReference type="PRINTS" id="PR00261">
    <property type="entry name" value="LDLRECEPTOR"/>
</dbReference>
<evidence type="ECO:0000256" key="3">
    <source>
        <dbReference type="ARBA" id="ARBA00022583"/>
    </source>
</evidence>
<dbReference type="InterPro" id="IPR023415">
    <property type="entry name" value="LDLR_class-A_CS"/>
</dbReference>
<evidence type="ECO:0000256" key="9">
    <source>
        <dbReference type="ARBA" id="ARBA00023170"/>
    </source>
</evidence>
<evidence type="ECO:0000256" key="4">
    <source>
        <dbReference type="ARBA" id="ARBA00022692"/>
    </source>
</evidence>
<dbReference type="CDD" id="cd00112">
    <property type="entry name" value="LDLa"/>
    <property type="match status" value="2"/>
</dbReference>
<dbReference type="SMART" id="SM00135">
    <property type="entry name" value="LY"/>
    <property type="match status" value="2"/>
</dbReference>
<dbReference type="Gene3D" id="2.120.10.30">
    <property type="entry name" value="TolB, C-terminal domain"/>
    <property type="match status" value="2"/>
</dbReference>
<evidence type="ECO:0000256" key="8">
    <source>
        <dbReference type="ARBA" id="ARBA00023157"/>
    </source>
</evidence>
<keyword evidence="6" id="KW-1133">Transmembrane helix</keyword>
<dbReference type="PROSITE" id="PS01209">
    <property type="entry name" value="LDLRA_1"/>
    <property type="match status" value="1"/>
</dbReference>
<evidence type="ECO:0000313" key="12">
    <source>
        <dbReference type="EMBL" id="MEQ2184757.1"/>
    </source>
</evidence>
<protein>
    <recommendedName>
        <fullName evidence="14">Vitellogenin receptor</fullName>
    </recommendedName>
</protein>
<feature type="disulfide bond" evidence="11">
    <location>
        <begin position="57"/>
        <end position="72"/>
    </location>
</feature>
<proteinExistence type="predicted"/>
<dbReference type="PROSITE" id="PS50068">
    <property type="entry name" value="LDLRA_2"/>
    <property type="match status" value="2"/>
</dbReference>